<keyword evidence="5 7" id="KW-1133">Transmembrane helix</keyword>
<evidence type="ECO:0000256" key="5">
    <source>
        <dbReference type="ARBA" id="ARBA00022989"/>
    </source>
</evidence>
<dbReference type="GO" id="GO:0098797">
    <property type="term" value="C:plasma membrane protein complex"/>
    <property type="evidence" value="ECO:0007669"/>
    <property type="project" value="TreeGrafter"/>
</dbReference>
<dbReference type="InterPro" id="IPR003838">
    <property type="entry name" value="ABC3_permease_C"/>
</dbReference>
<reference evidence="9" key="2">
    <citation type="submission" date="2020-09" db="EMBL/GenBank/DDBJ databases">
        <authorList>
            <person name="Sun Q."/>
            <person name="Zhou Y."/>
        </authorList>
    </citation>
    <scope>NUCLEOTIDE SEQUENCE</scope>
    <source>
        <strain evidence="9">CGMCC 1.12924</strain>
    </source>
</reference>
<comment type="similarity">
    <text evidence="2">Belongs to the ABC-4 integral membrane protein family. LolC/E subfamily.</text>
</comment>
<sequence>MSLFIVLSGFSGLKDFSLQFSSVYDSDLKVLPETGKIIRISPQQDERLTQITGVDSYSKVIEERIFLTFKGKNYISYIKGVDENFQKVNSIDSTLIVGGWIQNPNEVVVGNEISRILSLGIYDYSDLLEIYVPKPGTGQITDPNQAFNKTKVVVSGIYHVNEELNSKFVFSNIDLAKGLLAYSDEEFSSIEIKLMSETTEQEVISQLESIFDQPLTFKNRIQQNDALYKMLNTENLAVYLIFTLVLIIAIFNIIASIIMIILDKKHNIKTLKYLGSTLRDIRRIFYLQGVFMTVLGGVLGIVLGIIVVFLQLQFDLVMITSTLPYPVKLKLINVLVVLITIIVLGVIASKIAASRVKNSLIS</sequence>
<keyword evidence="4 7" id="KW-0812">Transmembrane</keyword>
<accession>A0A8J2Y8G3</accession>
<dbReference type="AlphaFoldDB" id="A0A8J2Y8G3"/>
<feature type="domain" description="ABC3 transporter permease C-terminal" evidence="8">
    <location>
        <begin position="240"/>
        <end position="358"/>
    </location>
</feature>
<feature type="transmembrane region" description="Helical" evidence="7">
    <location>
        <begin position="331"/>
        <end position="353"/>
    </location>
</feature>
<dbReference type="EMBL" id="BMGK01000001">
    <property type="protein sequence ID" value="GGD80459.1"/>
    <property type="molecule type" value="Genomic_DNA"/>
</dbReference>
<keyword evidence="10" id="KW-1185">Reference proteome</keyword>
<dbReference type="PANTHER" id="PTHR30489">
    <property type="entry name" value="LIPOPROTEIN-RELEASING SYSTEM TRANSMEMBRANE PROTEIN LOLE"/>
    <property type="match status" value="1"/>
</dbReference>
<dbReference type="GO" id="GO:0044874">
    <property type="term" value="P:lipoprotein localization to outer membrane"/>
    <property type="evidence" value="ECO:0007669"/>
    <property type="project" value="TreeGrafter"/>
</dbReference>
<comment type="caution">
    <text evidence="9">The sequence shown here is derived from an EMBL/GenBank/DDBJ whole genome shotgun (WGS) entry which is preliminary data.</text>
</comment>
<proteinExistence type="inferred from homology"/>
<feature type="transmembrane region" description="Helical" evidence="7">
    <location>
        <begin position="284"/>
        <end position="311"/>
    </location>
</feature>
<dbReference type="Proteomes" id="UP000652231">
    <property type="component" value="Unassembled WGS sequence"/>
</dbReference>
<reference evidence="9" key="1">
    <citation type="journal article" date="2014" name="Int. J. Syst. Evol. Microbiol.">
        <title>Complete genome sequence of Corynebacterium casei LMG S-19264T (=DSM 44701T), isolated from a smear-ripened cheese.</title>
        <authorList>
            <consortium name="US DOE Joint Genome Institute (JGI-PGF)"/>
            <person name="Walter F."/>
            <person name="Albersmeier A."/>
            <person name="Kalinowski J."/>
            <person name="Ruckert C."/>
        </authorList>
    </citation>
    <scope>NUCLEOTIDE SEQUENCE</scope>
    <source>
        <strain evidence="9">CGMCC 1.12924</strain>
    </source>
</reference>
<organism evidence="9 10">
    <name type="scientific">Planktosalinus lacus</name>
    <dbReference type="NCBI Taxonomy" id="1526573"/>
    <lineage>
        <taxon>Bacteria</taxon>
        <taxon>Pseudomonadati</taxon>
        <taxon>Bacteroidota</taxon>
        <taxon>Flavobacteriia</taxon>
        <taxon>Flavobacteriales</taxon>
        <taxon>Flavobacteriaceae</taxon>
        <taxon>Planktosalinus</taxon>
    </lineage>
</organism>
<evidence type="ECO:0000256" key="3">
    <source>
        <dbReference type="ARBA" id="ARBA00022475"/>
    </source>
</evidence>
<evidence type="ECO:0000256" key="2">
    <source>
        <dbReference type="ARBA" id="ARBA00005236"/>
    </source>
</evidence>
<dbReference type="PANTHER" id="PTHR30489:SF0">
    <property type="entry name" value="LIPOPROTEIN-RELEASING SYSTEM TRANSMEMBRANE PROTEIN LOLE"/>
    <property type="match status" value="1"/>
</dbReference>
<evidence type="ECO:0000256" key="7">
    <source>
        <dbReference type="SAM" id="Phobius"/>
    </source>
</evidence>
<feature type="transmembrane region" description="Helical" evidence="7">
    <location>
        <begin position="236"/>
        <end position="263"/>
    </location>
</feature>
<protein>
    <submittedName>
        <fullName evidence="9">Membrane protein</fullName>
    </submittedName>
</protein>
<evidence type="ECO:0000256" key="4">
    <source>
        <dbReference type="ARBA" id="ARBA00022692"/>
    </source>
</evidence>
<comment type="subcellular location">
    <subcellularLocation>
        <location evidence="1">Cell membrane</location>
        <topology evidence="1">Multi-pass membrane protein</topology>
    </subcellularLocation>
</comment>
<gene>
    <name evidence="9" type="ORF">GCM10011312_00950</name>
</gene>
<evidence type="ECO:0000256" key="6">
    <source>
        <dbReference type="ARBA" id="ARBA00023136"/>
    </source>
</evidence>
<keyword evidence="6 7" id="KW-0472">Membrane</keyword>
<evidence type="ECO:0000313" key="9">
    <source>
        <dbReference type="EMBL" id="GGD80459.1"/>
    </source>
</evidence>
<dbReference type="Pfam" id="PF02687">
    <property type="entry name" value="FtsX"/>
    <property type="match status" value="1"/>
</dbReference>
<evidence type="ECO:0000256" key="1">
    <source>
        <dbReference type="ARBA" id="ARBA00004651"/>
    </source>
</evidence>
<keyword evidence="3" id="KW-1003">Cell membrane</keyword>
<evidence type="ECO:0000259" key="8">
    <source>
        <dbReference type="Pfam" id="PF02687"/>
    </source>
</evidence>
<name>A0A8J2Y8G3_9FLAO</name>
<dbReference type="InterPro" id="IPR051447">
    <property type="entry name" value="Lipoprotein-release_system"/>
</dbReference>
<evidence type="ECO:0000313" key="10">
    <source>
        <dbReference type="Proteomes" id="UP000652231"/>
    </source>
</evidence>